<keyword evidence="1" id="KW-0732">Signal</keyword>
<dbReference type="Proteomes" id="UP000785679">
    <property type="component" value="Unassembled WGS sequence"/>
</dbReference>
<dbReference type="EMBL" id="RRYP01013926">
    <property type="protein sequence ID" value="TNV76246.1"/>
    <property type="molecule type" value="Genomic_DNA"/>
</dbReference>
<name>A0A8J8NJ93_HALGN</name>
<feature type="chain" id="PRO_5035232871" description="TLDc domain-containing protein" evidence="1">
    <location>
        <begin position="19"/>
        <end position="266"/>
    </location>
</feature>
<reference evidence="3" key="1">
    <citation type="submission" date="2019-06" db="EMBL/GenBank/DDBJ databases">
        <authorList>
            <person name="Zheng W."/>
        </authorList>
    </citation>
    <scope>NUCLEOTIDE SEQUENCE</scope>
    <source>
        <strain evidence="3">QDHG01</strain>
    </source>
</reference>
<evidence type="ECO:0000256" key="1">
    <source>
        <dbReference type="SAM" id="SignalP"/>
    </source>
</evidence>
<organism evidence="3 4">
    <name type="scientific">Halteria grandinella</name>
    <dbReference type="NCBI Taxonomy" id="5974"/>
    <lineage>
        <taxon>Eukaryota</taxon>
        <taxon>Sar</taxon>
        <taxon>Alveolata</taxon>
        <taxon>Ciliophora</taxon>
        <taxon>Intramacronucleata</taxon>
        <taxon>Spirotrichea</taxon>
        <taxon>Stichotrichia</taxon>
        <taxon>Sporadotrichida</taxon>
        <taxon>Halteriidae</taxon>
        <taxon>Halteria</taxon>
    </lineage>
</organism>
<dbReference type="AlphaFoldDB" id="A0A8J8NJ93"/>
<evidence type="ECO:0000313" key="4">
    <source>
        <dbReference type="Proteomes" id="UP000785679"/>
    </source>
</evidence>
<sequence>MNFVKLLLLSINITLAFSKNIIYIDDCADAFYHAQNQKPGHHYKCFDQKRRQIWDCKVTRVIFPLCKSNGNCQSFNCEHREENAYFYRNNVSLTEWDGIWLLQQTGLLNSSTSLLYRGSRDGWKKADFHRHCDGHGNLYIFFKFKTTKRTAAAYSTVKWGSTEGYVYDPSSFVVSLEKRFVVKADSQSRLLLNSNAGPAFMSGDTNPMIVLGSWSDPMNLYLETNCESPGYNMPYEANARCALSGISNSPEYYHQLEELEVWKLVQ</sequence>
<dbReference type="PROSITE" id="PS51886">
    <property type="entry name" value="TLDC"/>
    <property type="match status" value="1"/>
</dbReference>
<feature type="domain" description="TLDc" evidence="2">
    <location>
        <begin position="87"/>
        <end position="265"/>
    </location>
</feature>
<gene>
    <name evidence="3" type="ORF">FGO68_gene4351</name>
</gene>
<evidence type="ECO:0000259" key="2">
    <source>
        <dbReference type="PROSITE" id="PS51886"/>
    </source>
</evidence>
<accession>A0A8J8NJ93</accession>
<keyword evidence="4" id="KW-1185">Reference proteome</keyword>
<dbReference type="OrthoDB" id="10677995at2759"/>
<proteinExistence type="predicted"/>
<dbReference type="Pfam" id="PF07534">
    <property type="entry name" value="TLD"/>
    <property type="match status" value="1"/>
</dbReference>
<protein>
    <recommendedName>
        <fullName evidence="2">TLDc domain-containing protein</fullName>
    </recommendedName>
</protein>
<dbReference type="InterPro" id="IPR006571">
    <property type="entry name" value="TLDc_dom"/>
</dbReference>
<comment type="caution">
    <text evidence="3">The sequence shown here is derived from an EMBL/GenBank/DDBJ whole genome shotgun (WGS) entry which is preliminary data.</text>
</comment>
<feature type="signal peptide" evidence="1">
    <location>
        <begin position="1"/>
        <end position="18"/>
    </location>
</feature>
<evidence type="ECO:0000313" key="3">
    <source>
        <dbReference type="EMBL" id="TNV76246.1"/>
    </source>
</evidence>